<keyword evidence="4" id="KW-0547">Nucleotide-binding</keyword>
<evidence type="ECO:0000256" key="1">
    <source>
        <dbReference type="ARBA" id="ARBA00012513"/>
    </source>
</evidence>
<organism evidence="10 11">
    <name type="scientific">Nocardioides daedukensis</name>
    <dbReference type="NCBI Taxonomy" id="634462"/>
    <lineage>
        <taxon>Bacteria</taxon>
        <taxon>Bacillati</taxon>
        <taxon>Actinomycetota</taxon>
        <taxon>Actinomycetes</taxon>
        <taxon>Propionibacteriales</taxon>
        <taxon>Nocardioidaceae</taxon>
        <taxon>Nocardioides</taxon>
    </lineage>
</organism>
<protein>
    <recommendedName>
        <fullName evidence="1">non-specific serine/threonine protein kinase</fullName>
        <ecNumber evidence="1">2.7.11.1</ecNumber>
    </recommendedName>
</protein>
<keyword evidence="6" id="KW-0067">ATP-binding</keyword>
<comment type="caution">
    <text evidence="10">The sequence shown here is derived from an EMBL/GenBank/DDBJ whole genome shotgun (WGS) entry which is preliminary data.</text>
</comment>
<keyword evidence="8" id="KW-0472">Membrane</keyword>
<dbReference type="RefSeq" id="WP_179503532.1">
    <property type="nucleotide sequence ID" value="NZ_JACCAA010000001.1"/>
</dbReference>
<keyword evidence="11" id="KW-1185">Reference proteome</keyword>
<dbReference type="EC" id="2.7.11.1" evidence="1"/>
<dbReference type="PANTHER" id="PTHR43289:SF6">
    <property type="entry name" value="SERINE_THREONINE-PROTEIN KINASE NEKL-3"/>
    <property type="match status" value="1"/>
</dbReference>
<dbReference type="Pfam" id="PF00069">
    <property type="entry name" value="Pkinase"/>
    <property type="match status" value="1"/>
</dbReference>
<accession>A0A7Y9S746</accession>
<evidence type="ECO:0000259" key="9">
    <source>
        <dbReference type="PROSITE" id="PS50011"/>
    </source>
</evidence>
<evidence type="ECO:0000256" key="2">
    <source>
        <dbReference type="ARBA" id="ARBA00022527"/>
    </source>
</evidence>
<evidence type="ECO:0000256" key="6">
    <source>
        <dbReference type="ARBA" id="ARBA00022840"/>
    </source>
</evidence>
<dbReference type="EMBL" id="JACCAA010000001">
    <property type="protein sequence ID" value="NYG60620.1"/>
    <property type="molecule type" value="Genomic_DNA"/>
</dbReference>
<dbReference type="Gene3D" id="1.10.510.10">
    <property type="entry name" value="Transferase(Phosphotransferase) domain 1"/>
    <property type="match status" value="1"/>
</dbReference>
<keyword evidence="8" id="KW-1133">Transmembrane helix</keyword>
<gene>
    <name evidence="10" type="ORF">BJ980_003543</name>
</gene>
<evidence type="ECO:0000256" key="4">
    <source>
        <dbReference type="ARBA" id="ARBA00022741"/>
    </source>
</evidence>
<feature type="transmembrane region" description="Helical" evidence="8">
    <location>
        <begin position="350"/>
        <end position="371"/>
    </location>
</feature>
<keyword evidence="3 10" id="KW-0808">Transferase</keyword>
<proteinExistence type="predicted"/>
<evidence type="ECO:0000313" key="11">
    <source>
        <dbReference type="Proteomes" id="UP000540656"/>
    </source>
</evidence>
<dbReference type="SUPFAM" id="SSF56112">
    <property type="entry name" value="Protein kinase-like (PK-like)"/>
    <property type="match status" value="1"/>
</dbReference>
<keyword evidence="8" id="KW-0812">Transmembrane</keyword>
<evidence type="ECO:0000313" key="10">
    <source>
        <dbReference type="EMBL" id="NYG60620.1"/>
    </source>
</evidence>
<name>A0A7Y9S746_9ACTN</name>
<keyword evidence="5 10" id="KW-0418">Kinase</keyword>
<reference evidence="10 11" key="1">
    <citation type="submission" date="2020-07" db="EMBL/GenBank/DDBJ databases">
        <title>Sequencing the genomes of 1000 actinobacteria strains.</title>
        <authorList>
            <person name="Klenk H.-P."/>
        </authorList>
    </citation>
    <scope>NUCLEOTIDE SEQUENCE [LARGE SCALE GENOMIC DNA]</scope>
    <source>
        <strain evidence="10 11">DSM 23819</strain>
    </source>
</reference>
<dbReference type="InterPro" id="IPR008271">
    <property type="entry name" value="Ser/Thr_kinase_AS"/>
</dbReference>
<feature type="region of interest" description="Disordered" evidence="7">
    <location>
        <begin position="287"/>
        <end position="344"/>
    </location>
</feature>
<feature type="domain" description="Protein kinase" evidence="9">
    <location>
        <begin position="9"/>
        <end position="257"/>
    </location>
</feature>
<dbReference type="PANTHER" id="PTHR43289">
    <property type="entry name" value="MITOGEN-ACTIVATED PROTEIN KINASE KINASE KINASE 20-RELATED"/>
    <property type="match status" value="1"/>
</dbReference>
<dbReference type="PROSITE" id="PS00108">
    <property type="entry name" value="PROTEIN_KINASE_ST"/>
    <property type="match status" value="1"/>
</dbReference>
<dbReference type="CDD" id="cd14014">
    <property type="entry name" value="STKc_PknB_like"/>
    <property type="match status" value="1"/>
</dbReference>
<dbReference type="PROSITE" id="PS50011">
    <property type="entry name" value="PROTEIN_KINASE_DOM"/>
    <property type="match status" value="1"/>
</dbReference>
<evidence type="ECO:0000256" key="5">
    <source>
        <dbReference type="ARBA" id="ARBA00022777"/>
    </source>
</evidence>
<evidence type="ECO:0000256" key="3">
    <source>
        <dbReference type="ARBA" id="ARBA00022679"/>
    </source>
</evidence>
<dbReference type="GO" id="GO:0005524">
    <property type="term" value="F:ATP binding"/>
    <property type="evidence" value="ECO:0007669"/>
    <property type="project" value="UniProtKB-KW"/>
</dbReference>
<dbReference type="SMART" id="SM00220">
    <property type="entry name" value="S_TKc"/>
    <property type="match status" value="1"/>
</dbReference>
<dbReference type="AlphaFoldDB" id="A0A7Y9S746"/>
<evidence type="ECO:0000256" key="7">
    <source>
        <dbReference type="SAM" id="MobiDB-lite"/>
    </source>
</evidence>
<dbReference type="Proteomes" id="UP000540656">
    <property type="component" value="Unassembled WGS sequence"/>
</dbReference>
<dbReference type="InterPro" id="IPR000719">
    <property type="entry name" value="Prot_kinase_dom"/>
</dbReference>
<feature type="compositionally biased region" description="Low complexity" evidence="7">
    <location>
        <begin position="287"/>
        <end position="300"/>
    </location>
</feature>
<sequence length="372" mass="40181">MGEVFAGRYELLDPIAMGGMGTVWCILDRSDNQMKAAKILRQSDAASLLRFVREQSMRIDHDHVVTPQSWAGMDDRVLFTMPLMRGGAVSGLLKEQGRLPVRWTALLLDQTLQALEAVHAADIVHRDVKPANLLLEPTGAAMPHLRLTDFGIAAPLDEPRMTRASMVIGSPGYMAPEQWRGGDPDFRSDIYSVGRVGFEMLTGDRPSTETPGIDVDAISDDDPHRRALVELLAVATDEDATKRPTSATDFRERLAALSLTGLAPEPGESIFIRDHFADVRVDQDQWTATPTTPVTAGGTPYSPATTAPFGSAGQQTTANPTMLDRGAPTTMHRPHHVAHQPPETTGRSNLTALVMLLAGVLCLLGAGVLILG</sequence>
<dbReference type="Gene3D" id="3.30.200.20">
    <property type="entry name" value="Phosphorylase Kinase, domain 1"/>
    <property type="match status" value="1"/>
</dbReference>
<dbReference type="GO" id="GO:0004674">
    <property type="term" value="F:protein serine/threonine kinase activity"/>
    <property type="evidence" value="ECO:0007669"/>
    <property type="project" value="UniProtKB-KW"/>
</dbReference>
<keyword evidence="2" id="KW-0723">Serine/threonine-protein kinase</keyword>
<evidence type="ECO:0000256" key="8">
    <source>
        <dbReference type="SAM" id="Phobius"/>
    </source>
</evidence>
<dbReference type="InterPro" id="IPR011009">
    <property type="entry name" value="Kinase-like_dom_sf"/>
</dbReference>